<evidence type="ECO:0000256" key="17">
    <source>
        <dbReference type="SAM" id="Coils"/>
    </source>
</evidence>
<gene>
    <name evidence="21" type="ORF">D5F01_LYC13205</name>
</gene>
<dbReference type="InterPro" id="IPR001828">
    <property type="entry name" value="ANF_lig-bd_rcpt"/>
</dbReference>
<feature type="transmembrane region" description="Helical" evidence="18">
    <location>
        <begin position="392"/>
        <end position="415"/>
    </location>
</feature>
<comment type="subcellular location">
    <subcellularLocation>
        <location evidence="16">Postsynaptic cell membrane</location>
        <topology evidence="16">Multi-pass membrane protein</topology>
    </subcellularLocation>
</comment>
<accession>A0A6G0ID13</accession>
<keyword evidence="5 19" id="KW-0732">Signal</keyword>
<keyword evidence="8" id="KW-0297">G-protein coupled receptor</keyword>
<reference evidence="21 22" key="1">
    <citation type="submission" date="2019-07" db="EMBL/GenBank/DDBJ databases">
        <title>Chromosome genome assembly for large yellow croaker.</title>
        <authorList>
            <person name="Xiao S."/>
        </authorList>
    </citation>
    <scope>NUCLEOTIDE SEQUENCE [LARGE SCALE GENOMIC DNA]</scope>
    <source>
        <strain evidence="21">JMULYC20181020</strain>
        <tissue evidence="21">Muscle</tissue>
    </source>
</reference>
<dbReference type="PRINTS" id="PR01176">
    <property type="entry name" value="GABABRECEPTR"/>
</dbReference>
<dbReference type="AlphaFoldDB" id="A0A6G0ID13"/>
<name>A0A6G0ID13_LARCR</name>
<keyword evidence="22" id="KW-1185">Reference proteome</keyword>
<evidence type="ECO:0000256" key="3">
    <source>
        <dbReference type="ARBA" id="ARBA00022553"/>
    </source>
</evidence>
<feature type="transmembrane region" description="Helical" evidence="18">
    <location>
        <begin position="435"/>
        <end position="452"/>
    </location>
</feature>
<protein>
    <submittedName>
        <fullName evidence="21">Gamma-aminobutyric acid type B receptor subunit 2</fullName>
    </submittedName>
</protein>
<evidence type="ECO:0000256" key="4">
    <source>
        <dbReference type="ARBA" id="ARBA00022692"/>
    </source>
</evidence>
<keyword evidence="6 18" id="KW-1133">Transmembrane helix</keyword>
<dbReference type="InterPro" id="IPR002455">
    <property type="entry name" value="GPCR3_GABA-B"/>
</dbReference>
<dbReference type="SUPFAM" id="SSF53822">
    <property type="entry name" value="Periplasmic binding protein-like I"/>
    <property type="match status" value="1"/>
</dbReference>
<evidence type="ECO:0000256" key="18">
    <source>
        <dbReference type="SAM" id="Phobius"/>
    </source>
</evidence>
<feature type="coiled-coil region" evidence="17">
    <location>
        <begin position="674"/>
        <end position="712"/>
    </location>
</feature>
<evidence type="ECO:0000256" key="12">
    <source>
        <dbReference type="ARBA" id="ARBA00023170"/>
    </source>
</evidence>
<comment type="similarity">
    <text evidence="1">Belongs to the G-protein coupled receptor 3 family. GABA-B receptor subfamily.</text>
</comment>
<dbReference type="GO" id="GO:0007214">
    <property type="term" value="P:gamma-aminobutyric acid signaling pathway"/>
    <property type="evidence" value="ECO:0007669"/>
    <property type="project" value="TreeGrafter"/>
</dbReference>
<evidence type="ECO:0000313" key="22">
    <source>
        <dbReference type="Proteomes" id="UP000424527"/>
    </source>
</evidence>
<keyword evidence="2" id="KW-1003">Cell membrane</keyword>
<evidence type="ECO:0000256" key="6">
    <source>
        <dbReference type="ARBA" id="ARBA00022989"/>
    </source>
</evidence>
<evidence type="ECO:0000256" key="15">
    <source>
        <dbReference type="ARBA" id="ARBA00023257"/>
    </source>
</evidence>
<evidence type="ECO:0000256" key="16">
    <source>
        <dbReference type="ARBA" id="ARBA00034104"/>
    </source>
</evidence>
<dbReference type="PANTHER" id="PTHR10519">
    <property type="entry name" value="GABA-B RECEPTOR"/>
    <property type="match status" value="1"/>
</dbReference>
<evidence type="ECO:0000256" key="10">
    <source>
        <dbReference type="ARBA" id="ARBA00023136"/>
    </source>
</evidence>
<keyword evidence="9 17" id="KW-0175">Coiled coil</keyword>
<dbReference type="PROSITE" id="PS50259">
    <property type="entry name" value="G_PROTEIN_RECEP_F3_4"/>
    <property type="match status" value="1"/>
</dbReference>
<keyword evidence="7" id="KW-0770">Synapse</keyword>
<dbReference type="GO" id="GO:0004965">
    <property type="term" value="F:G protein-coupled GABA receptor activity"/>
    <property type="evidence" value="ECO:0007669"/>
    <property type="project" value="InterPro"/>
</dbReference>
<dbReference type="Gene3D" id="3.40.50.2300">
    <property type="match status" value="2"/>
</dbReference>
<keyword evidence="13" id="KW-0325">Glycoprotein</keyword>
<proteinExistence type="inferred from homology"/>
<feature type="transmembrane region" description="Helical" evidence="18">
    <location>
        <begin position="514"/>
        <end position="532"/>
    </location>
</feature>
<organism evidence="21 22">
    <name type="scientific">Larimichthys crocea</name>
    <name type="common">Large yellow croaker</name>
    <name type="synonym">Pseudosciaena crocea</name>
    <dbReference type="NCBI Taxonomy" id="215358"/>
    <lineage>
        <taxon>Eukaryota</taxon>
        <taxon>Metazoa</taxon>
        <taxon>Chordata</taxon>
        <taxon>Craniata</taxon>
        <taxon>Vertebrata</taxon>
        <taxon>Euteleostomi</taxon>
        <taxon>Actinopterygii</taxon>
        <taxon>Neopterygii</taxon>
        <taxon>Teleostei</taxon>
        <taxon>Neoteleostei</taxon>
        <taxon>Acanthomorphata</taxon>
        <taxon>Eupercaria</taxon>
        <taxon>Sciaenidae</taxon>
        <taxon>Larimichthys</taxon>
    </lineage>
</organism>
<feature type="signal peptide" evidence="19">
    <location>
        <begin position="1"/>
        <end position="27"/>
    </location>
</feature>
<evidence type="ECO:0000256" key="5">
    <source>
        <dbReference type="ARBA" id="ARBA00022729"/>
    </source>
</evidence>
<evidence type="ECO:0000256" key="2">
    <source>
        <dbReference type="ARBA" id="ARBA00022475"/>
    </source>
</evidence>
<evidence type="ECO:0000313" key="21">
    <source>
        <dbReference type="EMBL" id="KAE8289320.1"/>
    </source>
</evidence>
<comment type="caution">
    <text evidence="21">The sequence shown here is derived from an EMBL/GenBank/DDBJ whole genome shotgun (WGS) entry which is preliminary data.</text>
</comment>
<dbReference type="Pfam" id="PF00003">
    <property type="entry name" value="7tm_3"/>
    <property type="match status" value="1"/>
</dbReference>
<keyword evidence="4 18" id="KW-0812">Transmembrane</keyword>
<feature type="transmembrane region" description="Helical" evidence="18">
    <location>
        <begin position="633"/>
        <end position="655"/>
    </location>
</feature>
<dbReference type="InterPro" id="IPR028082">
    <property type="entry name" value="Peripla_BP_I"/>
</dbReference>
<feature type="domain" description="G-protein coupled receptors family 3 profile" evidence="20">
    <location>
        <begin position="462"/>
        <end position="658"/>
    </location>
</feature>
<feature type="chain" id="PRO_5026017938" evidence="19">
    <location>
        <begin position="28"/>
        <end position="806"/>
    </location>
</feature>
<sequence length="806" mass="88875">MERGGPVEVFRLLVLLLCWLVVGPVLAQVRHPLPVLWVMPVSSEVGKENLTASVAPAVRLALQDLKREPPPLGNYEIQLQLLDSQCDPVTSLRNLFDAMWAGPKYLLMFGGVCPSVTALIARALPALRLVQVSFSASSPSLSDRKRYGNLFSTVPSGRALNQATVKLLQHHKWSRVGIITQEGAGLSEMKKDVIAQLLDADLQVVSTPSLSEDVCASVRKLKDRDVRIIIGQFKEDSAAEVFCCTPQDYQDSYRRQLIQEGSKVSPLHTFAYDAVWVAARALSQVMEAVKHREKYSAQRDVSVSGDQVHKMLLEAVKKTQFEGVTGPVFFVDGQRMTSIELIQIQGSRSVLVGDFNTSSRQLRLMDHLLRFKGPGPARDRTLVLEQRRHVGLLLYSIVSAAAAVTIIITLIVLFLAVLCPEHWLLTSSGDSQDKLLLLGILLSSSSVLISGLDGASLSNWTSEVLCSVRLWTLSVGHTVGFAVLFNRTWRLYSVHSVRVKQQQQQSRLQRSGCVVFWMFLLDVFVLTSWQILDPLRRVVLQHDLESDPADPDVKVRLSSEHCSSTNMELWLTAVYGYKVPLLGLGCFMAWNIWTVQDDHPAVGSKHLALSMFAVTVFSVSGVSASLLTSNNPPVQFCLSSILILCCNICTLSWLFGPKFLCTWPKSSELQSEAAEDEDDNKDEDEDQVNSLNQQLKSQSAQLDAEIEAINRELSAESAGPDPKLHHRTGERHHVLVVSLPSCGFSVGRRLSMQLPILHHSYLPAIGGVSASSSEAFVHSDLPMSPLTTSCTPEPTIVLNQSDGSCD</sequence>
<dbReference type="PANTHER" id="PTHR10519:SF74">
    <property type="entry name" value="GAMMA-AMINOBUTYRIC ACID TYPE B RECEPTOR SUBUNIT 2"/>
    <property type="match status" value="1"/>
</dbReference>
<evidence type="ECO:0000259" key="20">
    <source>
        <dbReference type="PROSITE" id="PS50259"/>
    </source>
</evidence>
<feature type="transmembrane region" description="Helical" evidence="18">
    <location>
        <begin position="607"/>
        <end position="627"/>
    </location>
</feature>
<evidence type="ECO:0000256" key="19">
    <source>
        <dbReference type="SAM" id="SignalP"/>
    </source>
</evidence>
<evidence type="ECO:0000256" key="8">
    <source>
        <dbReference type="ARBA" id="ARBA00023040"/>
    </source>
</evidence>
<dbReference type="GO" id="GO:0038039">
    <property type="term" value="C:G protein-coupled receptor heterodimeric complex"/>
    <property type="evidence" value="ECO:0007669"/>
    <property type="project" value="TreeGrafter"/>
</dbReference>
<dbReference type="GO" id="GO:0045211">
    <property type="term" value="C:postsynaptic membrane"/>
    <property type="evidence" value="ECO:0007669"/>
    <property type="project" value="UniProtKB-SubCell"/>
</dbReference>
<keyword evidence="3" id="KW-0597">Phosphoprotein</keyword>
<evidence type="ECO:0000256" key="9">
    <source>
        <dbReference type="ARBA" id="ARBA00023054"/>
    </source>
</evidence>
<dbReference type="InterPro" id="IPR017978">
    <property type="entry name" value="GPCR_3_C"/>
</dbReference>
<dbReference type="Proteomes" id="UP000424527">
    <property type="component" value="Unassembled WGS sequence"/>
</dbReference>
<evidence type="ECO:0000256" key="13">
    <source>
        <dbReference type="ARBA" id="ARBA00023180"/>
    </source>
</evidence>
<keyword evidence="14" id="KW-0807">Transducer</keyword>
<keyword evidence="10 18" id="KW-0472">Membrane</keyword>
<dbReference type="FunFam" id="3.40.50.2300:FF:000072">
    <property type="entry name" value="Gamma-aminobutyric acid type B receptor subunit 2"/>
    <property type="match status" value="1"/>
</dbReference>
<evidence type="ECO:0000256" key="1">
    <source>
        <dbReference type="ARBA" id="ARBA00008991"/>
    </source>
</evidence>
<keyword evidence="12 21" id="KW-0675">Receptor</keyword>
<keyword evidence="11" id="KW-1015">Disulfide bond</keyword>
<evidence type="ECO:0000256" key="7">
    <source>
        <dbReference type="ARBA" id="ARBA00023018"/>
    </source>
</evidence>
<feature type="transmembrane region" description="Helical" evidence="18">
    <location>
        <begin position="575"/>
        <end position="595"/>
    </location>
</feature>
<evidence type="ECO:0000256" key="14">
    <source>
        <dbReference type="ARBA" id="ARBA00023224"/>
    </source>
</evidence>
<dbReference type="EMBL" id="REGW02000012">
    <property type="protein sequence ID" value="KAE8289320.1"/>
    <property type="molecule type" value="Genomic_DNA"/>
</dbReference>
<evidence type="ECO:0000256" key="11">
    <source>
        <dbReference type="ARBA" id="ARBA00023157"/>
    </source>
</evidence>
<dbReference type="Pfam" id="PF01094">
    <property type="entry name" value="ANF_receptor"/>
    <property type="match status" value="2"/>
</dbReference>
<keyword evidence="15" id="KW-0628">Postsynaptic cell membrane</keyword>